<accession>A0A4Q2SDV2</accession>
<name>A0A4Q2SDV2_9ACTN</name>
<comment type="caution">
    <text evidence="1">The sequence shown here is derived from an EMBL/GenBank/DDBJ whole genome shotgun (WGS) entry which is preliminary data.</text>
</comment>
<evidence type="ECO:0000313" key="1">
    <source>
        <dbReference type="EMBL" id="RYC03222.1"/>
    </source>
</evidence>
<dbReference type="Proteomes" id="UP000293291">
    <property type="component" value="Unassembled WGS sequence"/>
</dbReference>
<keyword evidence="2" id="KW-1185">Reference proteome</keyword>
<dbReference type="RefSeq" id="WP_129454213.1">
    <property type="nucleotide sequence ID" value="NZ_JACXYX010000009.1"/>
</dbReference>
<organism evidence="1 2">
    <name type="scientific">Nocardioides ganghwensis</name>
    <dbReference type="NCBI Taxonomy" id="252230"/>
    <lineage>
        <taxon>Bacteria</taxon>
        <taxon>Bacillati</taxon>
        <taxon>Actinomycetota</taxon>
        <taxon>Actinomycetes</taxon>
        <taxon>Propionibacteriales</taxon>
        <taxon>Nocardioidaceae</taxon>
        <taxon>Nocardioides</taxon>
    </lineage>
</organism>
<evidence type="ECO:0000313" key="2">
    <source>
        <dbReference type="Proteomes" id="UP000293291"/>
    </source>
</evidence>
<sequence length="147" mass="16946">MIPPALLDDLAERLAACHGIDLLALKAMFERIADRCELPQRRLALAMATACEHEWNRWMNGQAYRLDGVVEAIEALPDSDLHEAMEAHQRLFHDDGRLDERRHRMYACLGQMLRYEASERRRTYRALDRDAASDRVTGWWGDVPGEA</sequence>
<protein>
    <submittedName>
        <fullName evidence="1">Uncharacterized protein</fullName>
    </submittedName>
</protein>
<proteinExistence type="predicted"/>
<gene>
    <name evidence="1" type="ORF">EUA07_06615</name>
</gene>
<dbReference type="AlphaFoldDB" id="A0A4Q2SDV2"/>
<dbReference type="EMBL" id="SDWU01000006">
    <property type="protein sequence ID" value="RYC03222.1"/>
    <property type="molecule type" value="Genomic_DNA"/>
</dbReference>
<reference evidence="1 2" key="1">
    <citation type="submission" date="2019-01" db="EMBL/GenBank/DDBJ databases">
        <title>Novel species of Nocardioides.</title>
        <authorList>
            <person name="Liu Q."/>
            <person name="Xin Y.-H."/>
        </authorList>
    </citation>
    <scope>NUCLEOTIDE SEQUENCE [LARGE SCALE GENOMIC DNA]</scope>
    <source>
        <strain evidence="1 2">CGMCC 4.6875</strain>
    </source>
</reference>